<proteinExistence type="inferred from homology"/>
<dbReference type="InterPro" id="IPR050161">
    <property type="entry name" value="Siro_Cobalamin_biosynth"/>
</dbReference>
<keyword evidence="5" id="KW-0949">S-adenosyl-L-methionine</keyword>
<dbReference type="PANTHER" id="PTHR45790">
    <property type="entry name" value="SIROHEME SYNTHASE-RELATED"/>
    <property type="match status" value="1"/>
</dbReference>
<feature type="domain" description="Tetrapyrrole methylase" evidence="9">
    <location>
        <begin position="45"/>
        <end position="258"/>
    </location>
</feature>
<organism evidence="10 11">
    <name type="scientific">Acidobacterium capsulatum (strain ATCC 51196 / DSM 11244 / BCRC 80197 / JCM 7670 / NBRC 15755 / NCIMB 13165 / 161)</name>
    <dbReference type="NCBI Taxonomy" id="240015"/>
    <lineage>
        <taxon>Bacteria</taxon>
        <taxon>Pseudomonadati</taxon>
        <taxon>Acidobacteriota</taxon>
        <taxon>Terriglobia</taxon>
        <taxon>Terriglobales</taxon>
        <taxon>Acidobacteriaceae</taxon>
        <taxon>Acidobacterium</taxon>
    </lineage>
</organism>
<dbReference type="InterPro" id="IPR035996">
    <property type="entry name" value="4pyrrol_Methylase_sf"/>
</dbReference>
<dbReference type="STRING" id="240015.ACP_3338"/>
<dbReference type="InterPro" id="IPR000878">
    <property type="entry name" value="4pyrrol_Mease"/>
</dbReference>
<dbReference type="FunCoup" id="C1F6A9">
    <property type="interactions" value="226"/>
</dbReference>
<dbReference type="InParanoid" id="C1F6A9"/>
<evidence type="ECO:0000256" key="8">
    <source>
        <dbReference type="RuleBase" id="RU003960"/>
    </source>
</evidence>
<sequence>MDGLDAGKVAENTMKARKSYPVTEANKFWPVCDTMKAMQNAEAGKVYLTGAGPGDPGLLTVRAHCLLATADVVLHDGLVDAAILQLAGAQTRVVSVAKRAGDKSITQPEIDALMIQEARAGRSVLRLKVGDPLLFGRAADEIHALRQAGIPFEIVPGITAALAAAAALESPLTARDASSGVLLLAGHRAGRTEGEHRYFRLPENLASATLALYMPGSDYAGLAHDLAASGLPPETPCAVISQCSLPGQQMVRLTLAELTSHPALPAPALVMVGRVFAETEPLGL</sequence>
<keyword evidence="6" id="KW-0627">Porphyrin biosynthesis</keyword>
<comment type="pathway">
    <text evidence="7">Porphyrin-containing compound metabolism; siroheme biosynthesis; precorrin-2 from uroporphyrinogen III: step 1/1.</text>
</comment>
<evidence type="ECO:0000256" key="4">
    <source>
        <dbReference type="ARBA" id="ARBA00022679"/>
    </source>
</evidence>
<dbReference type="KEGG" id="aca:ACP_3338"/>
<dbReference type="InterPro" id="IPR014776">
    <property type="entry name" value="4pyrrole_Mease_sub2"/>
</dbReference>
<dbReference type="Proteomes" id="UP000002207">
    <property type="component" value="Chromosome"/>
</dbReference>
<evidence type="ECO:0000313" key="11">
    <source>
        <dbReference type="Proteomes" id="UP000002207"/>
    </source>
</evidence>
<keyword evidence="11" id="KW-1185">Reference proteome</keyword>
<dbReference type="InterPro" id="IPR014777">
    <property type="entry name" value="4pyrrole_Mease_sub1"/>
</dbReference>
<dbReference type="PROSITE" id="PS00840">
    <property type="entry name" value="SUMT_2"/>
    <property type="match status" value="1"/>
</dbReference>
<dbReference type="FunFam" id="3.40.1010.10:FF:000001">
    <property type="entry name" value="Siroheme synthase"/>
    <property type="match status" value="1"/>
</dbReference>
<keyword evidence="4 8" id="KW-0808">Transferase</keyword>
<name>C1F6A9_ACIC5</name>
<evidence type="ECO:0000256" key="3">
    <source>
        <dbReference type="ARBA" id="ARBA00022603"/>
    </source>
</evidence>
<dbReference type="GO" id="GO:0004851">
    <property type="term" value="F:uroporphyrin-III C-methyltransferase activity"/>
    <property type="evidence" value="ECO:0007669"/>
    <property type="project" value="UniProtKB-EC"/>
</dbReference>
<dbReference type="eggNOG" id="COG0007">
    <property type="taxonomic scope" value="Bacteria"/>
</dbReference>
<accession>C1F6A9</accession>
<evidence type="ECO:0000256" key="6">
    <source>
        <dbReference type="ARBA" id="ARBA00023244"/>
    </source>
</evidence>
<dbReference type="Pfam" id="PF00590">
    <property type="entry name" value="TP_methylase"/>
    <property type="match status" value="1"/>
</dbReference>
<comment type="similarity">
    <text evidence="1 8">Belongs to the precorrin methyltransferase family.</text>
</comment>
<dbReference type="GO" id="GO:0019354">
    <property type="term" value="P:siroheme biosynthetic process"/>
    <property type="evidence" value="ECO:0007669"/>
    <property type="project" value="InterPro"/>
</dbReference>
<evidence type="ECO:0000313" key="10">
    <source>
        <dbReference type="EMBL" id="ACO32977.1"/>
    </source>
</evidence>
<evidence type="ECO:0000256" key="5">
    <source>
        <dbReference type="ARBA" id="ARBA00022691"/>
    </source>
</evidence>
<dbReference type="Gene3D" id="3.30.950.10">
    <property type="entry name" value="Methyltransferase, Cobalt-precorrin-4 Transmethylase, Domain 2"/>
    <property type="match status" value="1"/>
</dbReference>
<dbReference type="SUPFAM" id="SSF53790">
    <property type="entry name" value="Tetrapyrrole methylase"/>
    <property type="match status" value="1"/>
</dbReference>
<dbReference type="GO" id="GO:0032259">
    <property type="term" value="P:methylation"/>
    <property type="evidence" value="ECO:0007669"/>
    <property type="project" value="UniProtKB-KW"/>
</dbReference>
<dbReference type="AlphaFoldDB" id="C1F6A9"/>
<dbReference type="NCBIfam" id="TIGR01469">
    <property type="entry name" value="cobA_cysG_Cterm"/>
    <property type="match status" value="1"/>
</dbReference>
<dbReference type="EMBL" id="CP001472">
    <property type="protein sequence ID" value="ACO32977.1"/>
    <property type="molecule type" value="Genomic_DNA"/>
</dbReference>
<dbReference type="Gene3D" id="3.40.1010.10">
    <property type="entry name" value="Cobalt-precorrin-4 Transmethylase, Domain 1"/>
    <property type="match status" value="1"/>
</dbReference>
<dbReference type="EC" id="2.1.1.107" evidence="2"/>
<dbReference type="PANTHER" id="PTHR45790:SF3">
    <property type="entry name" value="S-ADENOSYL-L-METHIONINE-DEPENDENT UROPORPHYRINOGEN III METHYLTRANSFERASE, CHLOROPLASTIC"/>
    <property type="match status" value="1"/>
</dbReference>
<dbReference type="HOGENOM" id="CLU_011276_7_0_0"/>
<dbReference type="InterPro" id="IPR006366">
    <property type="entry name" value="CobA/CysG_C"/>
</dbReference>
<dbReference type="CDD" id="cd11642">
    <property type="entry name" value="SUMT"/>
    <property type="match status" value="1"/>
</dbReference>
<dbReference type="InterPro" id="IPR003043">
    <property type="entry name" value="Uropor_MeTrfase_CS"/>
</dbReference>
<keyword evidence="3 8" id="KW-0489">Methyltransferase</keyword>
<dbReference type="NCBIfam" id="NF004790">
    <property type="entry name" value="PRK06136.1"/>
    <property type="match status" value="1"/>
</dbReference>
<evidence type="ECO:0000256" key="1">
    <source>
        <dbReference type="ARBA" id="ARBA00005879"/>
    </source>
</evidence>
<protein>
    <recommendedName>
        <fullName evidence="2">uroporphyrinogen-III C-methyltransferase</fullName>
        <ecNumber evidence="2">2.1.1.107</ecNumber>
    </recommendedName>
</protein>
<evidence type="ECO:0000259" key="9">
    <source>
        <dbReference type="Pfam" id="PF00590"/>
    </source>
</evidence>
<evidence type="ECO:0000256" key="7">
    <source>
        <dbReference type="ARBA" id="ARBA00025705"/>
    </source>
</evidence>
<gene>
    <name evidence="10" type="primary">cobA</name>
    <name evidence="10" type="ordered locus">ACP_3338</name>
</gene>
<evidence type="ECO:0000256" key="2">
    <source>
        <dbReference type="ARBA" id="ARBA00012162"/>
    </source>
</evidence>
<reference evidence="10 11" key="1">
    <citation type="journal article" date="2009" name="Appl. Environ. Microbiol.">
        <title>Three genomes from the phylum Acidobacteria provide insight into the lifestyles of these microorganisms in soils.</title>
        <authorList>
            <person name="Ward N.L."/>
            <person name="Challacombe J.F."/>
            <person name="Janssen P.H."/>
            <person name="Henrissat B."/>
            <person name="Coutinho P.M."/>
            <person name="Wu M."/>
            <person name="Xie G."/>
            <person name="Haft D.H."/>
            <person name="Sait M."/>
            <person name="Badger J."/>
            <person name="Barabote R.D."/>
            <person name="Bradley B."/>
            <person name="Brettin T.S."/>
            <person name="Brinkac L.M."/>
            <person name="Bruce D."/>
            <person name="Creasy T."/>
            <person name="Daugherty S.C."/>
            <person name="Davidsen T.M."/>
            <person name="DeBoy R.T."/>
            <person name="Detter J.C."/>
            <person name="Dodson R.J."/>
            <person name="Durkin A.S."/>
            <person name="Ganapathy A."/>
            <person name="Gwinn-Giglio M."/>
            <person name="Han C.S."/>
            <person name="Khouri H."/>
            <person name="Kiss H."/>
            <person name="Kothari S.P."/>
            <person name="Madupu R."/>
            <person name="Nelson K.E."/>
            <person name="Nelson W.C."/>
            <person name="Paulsen I."/>
            <person name="Penn K."/>
            <person name="Ren Q."/>
            <person name="Rosovitz M.J."/>
            <person name="Selengut J.D."/>
            <person name="Shrivastava S."/>
            <person name="Sullivan S.A."/>
            <person name="Tapia R."/>
            <person name="Thompson L.S."/>
            <person name="Watkins K.L."/>
            <person name="Yang Q."/>
            <person name="Yu C."/>
            <person name="Zafar N."/>
            <person name="Zhou L."/>
            <person name="Kuske C.R."/>
        </authorList>
    </citation>
    <scope>NUCLEOTIDE SEQUENCE [LARGE SCALE GENOMIC DNA]</scope>
    <source>
        <strain evidence="11">ATCC 51196 / DSM 11244 / BCRC 80197 / JCM 7670 / NBRC 15755 / NCIMB 13165 / 161</strain>
    </source>
</reference>